<dbReference type="STRING" id="1470563.SAMN05444000_10736"/>
<dbReference type="Gene3D" id="1.10.10.10">
    <property type="entry name" value="Winged helix-like DNA-binding domain superfamily/Winged helix DNA-binding domain"/>
    <property type="match status" value="1"/>
</dbReference>
<comment type="similarity">
    <text evidence="1">Belongs to the LysR transcriptional regulatory family.</text>
</comment>
<dbReference type="EMBL" id="FQZQ01000007">
    <property type="protein sequence ID" value="SHJ31180.1"/>
    <property type="molecule type" value="Genomic_DNA"/>
</dbReference>
<dbReference type="PANTHER" id="PTHR30537">
    <property type="entry name" value="HTH-TYPE TRANSCRIPTIONAL REGULATOR"/>
    <property type="match status" value="1"/>
</dbReference>
<dbReference type="Pfam" id="PF03466">
    <property type="entry name" value="LysR_substrate"/>
    <property type="match status" value="1"/>
</dbReference>
<reference evidence="7" key="1">
    <citation type="submission" date="2016-11" db="EMBL/GenBank/DDBJ databases">
        <authorList>
            <person name="Varghese N."/>
            <person name="Submissions S."/>
        </authorList>
    </citation>
    <scope>NUCLEOTIDE SEQUENCE [LARGE SCALE GENOMIC DNA]</scope>
    <source>
        <strain evidence="7">DSM 100564</strain>
    </source>
</reference>
<feature type="domain" description="HTH lysR-type" evidence="5">
    <location>
        <begin position="24"/>
        <end position="80"/>
    </location>
</feature>
<proteinExistence type="inferred from homology"/>
<dbReference type="Gene3D" id="3.40.190.10">
    <property type="entry name" value="Periplasmic binding protein-like II"/>
    <property type="match status" value="2"/>
</dbReference>
<dbReference type="SUPFAM" id="SSF46785">
    <property type="entry name" value="Winged helix' DNA-binding domain"/>
    <property type="match status" value="1"/>
</dbReference>
<organism evidence="6 7">
    <name type="scientific">Shimia gijangensis</name>
    <dbReference type="NCBI Taxonomy" id="1470563"/>
    <lineage>
        <taxon>Bacteria</taxon>
        <taxon>Pseudomonadati</taxon>
        <taxon>Pseudomonadota</taxon>
        <taxon>Alphaproteobacteria</taxon>
        <taxon>Rhodobacterales</taxon>
        <taxon>Roseobacteraceae</taxon>
    </lineage>
</organism>
<gene>
    <name evidence="6" type="ORF">SAMN05444000_10736</name>
</gene>
<dbReference type="Proteomes" id="UP000183982">
    <property type="component" value="Unassembled WGS sequence"/>
</dbReference>
<dbReference type="PANTHER" id="PTHR30537:SF5">
    <property type="entry name" value="HTH-TYPE TRANSCRIPTIONAL ACTIVATOR TTDR-RELATED"/>
    <property type="match status" value="1"/>
</dbReference>
<dbReference type="SUPFAM" id="SSF53850">
    <property type="entry name" value="Periplasmic binding protein-like II"/>
    <property type="match status" value="1"/>
</dbReference>
<dbReference type="Pfam" id="PF00126">
    <property type="entry name" value="HTH_1"/>
    <property type="match status" value="1"/>
</dbReference>
<dbReference type="InterPro" id="IPR058163">
    <property type="entry name" value="LysR-type_TF_proteobact-type"/>
</dbReference>
<dbReference type="InterPro" id="IPR005119">
    <property type="entry name" value="LysR_subst-bd"/>
</dbReference>
<dbReference type="InterPro" id="IPR036390">
    <property type="entry name" value="WH_DNA-bd_sf"/>
</dbReference>
<keyword evidence="2" id="KW-0805">Transcription regulation</keyword>
<dbReference type="AlphaFoldDB" id="A0A1M6I9R1"/>
<name>A0A1M6I9R1_9RHOB</name>
<sequence length="311" mass="34669">MKFQFPFQCVNHSVMRNLRLELSKLNHLITFEAAARADNFSRAADHLGVTRVSVSRQITELEEFLGTKLFHRHHRTTSLTQAGRALKSSVGPALNDVAATLQQIKLGAGDTRLSVTATAAFATYWLMPRIVDFNNKYPEVELNLIISDKYLDLDAENVDVAIRYPDMPMTGDHITPLFQETVCPVYSPKYSPRTKLSSPEDLLNENLLSLSGRYRPGAKWPNWFRQVGLSAPRENMGVSVNTYSNMIQAAIEGQGVALGSFPLVDHCIRNGSLMKVPGAPGLTRDTFYLVDQAGGRKNARLFCEWLLAQSP</sequence>
<dbReference type="PROSITE" id="PS50931">
    <property type="entry name" value="HTH_LYSR"/>
    <property type="match status" value="1"/>
</dbReference>
<evidence type="ECO:0000256" key="3">
    <source>
        <dbReference type="ARBA" id="ARBA00023125"/>
    </source>
</evidence>
<evidence type="ECO:0000256" key="1">
    <source>
        <dbReference type="ARBA" id="ARBA00009437"/>
    </source>
</evidence>
<accession>A0A1M6I9R1</accession>
<keyword evidence="4" id="KW-0804">Transcription</keyword>
<dbReference type="GO" id="GO:0003700">
    <property type="term" value="F:DNA-binding transcription factor activity"/>
    <property type="evidence" value="ECO:0007669"/>
    <property type="project" value="InterPro"/>
</dbReference>
<dbReference type="FunFam" id="1.10.10.10:FF:000001">
    <property type="entry name" value="LysR family transcriptional regulator"/>
    <property type="match status" value="1"/>
</dbReference>
<evidence type="ECO:0000313" key="6">
    <source>
        <dbReference type="EMBL" id="SHJ31180.1"/>
    </source>
</evidence>
<evidence type="ECO:0000256" key="2">
    <source>
        <dbReference type="ARBA" id="ARBA00023015"/>
    </source>
</evidence>
<dbReference type="GO" id="GO:0003677">
    <property type="term" value="F:DNA binding"/>
    <property type="evidence" value="ECO:0007669"/>
    <property type="project" value="UniProtKB-KW"/>
</dbReference>
<dbReference type="InterPro" id="IPR036388">
    <property type="entry name" value="WH-like_DNA-bd_sf"/>
</dbReference>
<protein>
    <submittedName>
        <fullName evidence="6">DNA-binding transcriptional regulator, LysR family</fullName>
    </submittedName>
</protein>
<dbReference type="InterPro" id="IPR000847">
    <property type="entry name" value="LysR_HTH_N"/>
</dbReference>
<evidence type="ECO:0000259" key="5">
    <source>
        <dbReference type="PROSITE" id="PS50931"/>
    </source>
</evidence>
<keyword evidence="7" id="KW-1185">Reference proteome</keyword>
<keyword evidence="3 6" id="KW-0238">DNA-binding</keyword>
<dbReference type="PRINTS" id="PR00039">
    <property type="entry name" value="HTHLYSR"/>
</dbReference>
<evidence type="ECO:0000313" key="7">
    <source>
        <dbReference type="Proteomes" id="UP000183982"/>
    </source>
</evidence>
<evidence type="ECO:0000256" key="4">
    <source>
        <dbReference type="ARBA" id="ARBA00023163"/>
    </source>
</evidence>